<dbReference type="PRINTS" id="PR00502">
    <property type="entry name" value="NUDIXFAMILY"/>
</dbReference>
<evidence type="ECO:0000256" key="12">
    <source>
        <dbReference type="SAM" id="MobiDB-lite"/>
    </source>
</evidence>
<evidence type="ECO:0000256" key="11">
    <source>
        <dbReference type="ARBA" id="ARBA00038905"/>
    </source>
</evidence>
<keyword evidence="3" id="KW-0515">Mutator protein</keyword>
<evidence type="ECO:0000256" key="6">
    <source>
        <dbReference type="ARBA" id="ARBA00022763"/>
    </source>
</evidence>
<dbReference type="InterPro" id="IPR000086">
    <property type="entry name" value="NUDIX_hydrolase_dom"/>
</dbReference>
<keyword evidence="9" id="KW-0234">DNA repair</keyword>
<keyword evidence="5" id="KW-0479">Metal-binding</keyword>
<feature type="region of interest" description="Disordered" evidence="12">
    <location>
        <begin position="274"/>
        <end position="293"/>
    </location>
</feature>
<evidence type="ECO:0000256" key="8">
    <source>
        <dbReference type="ARBA" id="ARBA00022842"/>
    </source>
</evidence>
<keyword evidence="8" id="KW-0460">Magnesium</keyword>
<accession>A0ABU1Q5K6</accession>
<dbReference type="InterPro" id="IPR023393">
    <property type="entry name" value="START-like_dom_sf"/>
</dbReference>
<comment type="similarity">
    <text evidence="2">Belongs to the Nudix hydrolase family.</text>
</comment>
<dbReference type="EC" id="3.6.1.55" evidence="11"/>
<feature type="compositionally biased region" description="Basic and acidic residues" evidence="12">
    <location>
        <begin position="284"/>
        <end position="293"/>
    </location>
</feature>
<keyword evidence="4" id="KW-0235">DNA replication</keyword>
<dbReference type="PROSITE" id="PS51462">
    <property type="entry name" value="NUDIX"/>
    <property type="match status" value="1"/>
</dbReference>
<evidence type="ECO:0000313" key="14">
    <source>
        <dbReference type="EMBL" id="MDR6598173.1"/>
    </source>
</evidence>
<organism evidence="14 15">
    <name type="scientific">Saccharothrix longispora</name>
    <dbReference type="NCBI Taxonomy" id="33920"/>
    <lineage>
        <taxon>Bacteria</taxon>
        <taxon>Bacillati</taxon>
        <taxon>Actinomycetota</taxon>
        <taxon>Actinomycetes</taxon>
        <taxon>Pseudonocardiales</taxon>
        <taxon>Pseudonocardiaceae</taxon>
        <taxon>Saccharothrix</taxon>
    </lineage>
</organism>
<evidence type="ECO:0000256" key="4">
    <source>
        <dbReference type="ARBA" id="ARBA00022705"/>
    </source>
</evidence>
<comment type="caution">
    <text evidence="14">The sequence shown here is derived from an EMBL/GenBank/DDBJ whole genome shotgun (WGS) entry which is preliminary data.</text>
</comment>
<evidence type="ECO:0000256" key="2">
    <source>
        <dbReference type="ARBA" id="ARBA00005582"/>
    </source>
</evidence>
<dbReference type="SUPFAM" id="SSF55961">
    <property type="entry name" value="Bet v1-like"/>
    <property type="match status" value="1"/>
</dbReference>
<dbReference type="Gene3D" id="3.30.530.20">
    <property type="match status" value="1"/>
</dbReference>
<dbReference type="Proteomes" id="UP001268819">
    <property type="component" value="Unassembled WGS sequence"/>
</dbReference>
<proteinExistence type="inferred from homology"/>
<sequence length="293" mass="30977">MPELRTTTLVDAPPRTVAAALLDAPLLTRAVRGLGVRLTSDGPVLHEGATLTAAAGPVTGVLRVTRADTTGLSAELVTGPLPRLALATDLRHTGGGTVVVDRVEWTSPGGQVGRFADVVVGRGLALKVLEARATAVSRRSRELLDARVVVAAAVVHDGRLLVQQRAYPADAAGRWELPGGRVEPGESDHDAVTRECAEELAVTVEPTTQVGPDVPLRADLVLRAYAARLLSGTPTPTDHQATRWITAADLATLDWLPADRALLPALHPLLPRVVPPGRASRTFRSRESYVQDP</sequence>
<keyword evidence="15" id="KW-1185">Reference proteome</keyword>
<reference evidence="14 15" key="1">
    <citation type="submission" date="2023-07" db="EMBL/GenBank/DDBJ databases">
        <title>Sequencing the genomes of 1000 actinobacteria strains.</title>
        <authorList>
            <person name="Klenk H.-P."/>
        </authorList>
    </citation>
    <scope>NUCLEOTIDE SEQUENCE [LARGE SCALE GENOMIC DNA]</scope>
    <source>
        <strain evidence="14 15">DSM 43749</strain>
    </source>
</reference>
<keyword evidence="7 14" id="KW-0378">Hydrolase</keyword>
<dbReference type="Gene3D" id="3.90.79.10">
    <property type="entry name" value="Nucleoside Triphosphate Pyrophosphohydrolase"/>
    <property type="match status" value="1"/>
</dbReference>
<dbReference type="CDD" id="cd03425">
    <property type="entry name" value="NUDIX_MutT_NudA_like"/>
    <property type="match status" value="1"/>
</dbReference>
<dbReference type="PANTHER" id="PTHR47707">
    <property type="entry name" value="8-OXO-DGTP DIPHOSPHATASE"/>
    <property type="match status" value="1"/>
</dbReference>
<dbReference type="InterPro" id="IPR015797">
    <property type="entry name" value="NUDIX_hydrolase-like_dom_sf"/>
</dbReference>
<evidence type="ECO:0000256" key="7">
    <source>
        <dbReference type="ARBA" id="ARBA00022801"/>
    </source>
</evidence>
<protein>
    <recommendedName>
        <fullName evidence="11">8-oxo-dGTP diphosphatase</fullName>
        <ecNumber evidence="11">3.6.1.55</ecNumber>
    </recommendedName>
</protein>
<dbReference type="InterPro" id="IPR047127">
    <property type="entry name" value="MutT-like"/>
</dbReference>
<evidence type="ECO:0000256" key="9">
    <source>
        <dbReference type="ARBA" id="ARBA00023204"/>
    </source>
</evidence>
<feature type="domain" description="Nudix hydrolase" evidence="13">
    <location>
        <begin position="145"/>
        <end position="268"/>
    </location>
</feature>
<evidence type="ECO:0000259" key="13">
    <source>
        <dbReference type="PROSITE" id="PS51462"/>
    </source>
</evidence>
<dbReference type="PANTHER" id="PTHR47707:SF1">
    <property type="entry name" value="NUDIX HYDROLASE FAMILY PROTEIN"/>
    <property type="match status" value="1"/>
</dbReference>
<keyword evidence="6" id="KW-0227">DNA damage</keyword>
<dbReference type="Pfam" id="PF00293">
    <property type="entry name" value="NUDIX"/>
    <property type="match status" value="1"/>
</dbReference>
<gene>
    <name evidence="14" type="ORF">J2S66_006557</name>
</gene>
<dbReference type="EMBL" id="JAVDSG010000001">
    <property type="protein sequence ID" value="MDR6598173.1"/>
    <property type="molecule type" value="Genomic_DNA"/>
</dbReference>
<dbReference type="GO" id="GO:0035539">
    <property type="term" value="F:8-oxo-7,8-dihydrodeoxyguanosine triphosphate pyrophosphatase activity"/>
    <property type="evidence" value="ECO:0007669"/>
    <property type="project" value="UniProtKB-EC"/>
</dbReference>
<name>A0ABU1Q5K6_9PSEU</name>
<evidence type="ECO:0000313" key="15">
    <source>
        <dbReference type="Proteomes" id="UP001268819"/>
    </source>
</evidence>
<dbReference type="InterPro" id="IPR020476">
    <property type="entry name" value="Nudix_hydrolase"/>
</dbReference>
<dbReference type="SUPFAM" id="SSF55811">
    <property type="entry name" value="Nudix"/>
    <property type="match status" value="1"/>
</dbReference>
<comment type="cofactor">
    <cofactor evidence="1">
        <name>Mg(2+)</name>
        <dbReference type="ChEBI" id="CHEBI:18420"/>
    </cofactor>
</comment>
<dbReference type="RefSeq" id="WP_310312342.1">
    <property type="nucleotide sequence ID" value="NZ_BAAAXB010000001.1"/>
</dbReference>
<comment type="catalytic activity">
    <reaction evidence="10">
        <text>8-oxo-dGTP + H2O = 8-oxo-dGMP + diphosphate + H(+)</text>
        <dbReference type="Rhea" id="RHEA:31575"/>
        <dbReference type="ChEBI" id="CHEBI:15377"/>
        <dbReference type="ChEBI" id="CHEBI:15378"/>
        <dbReference type="ChEBI" id="CHEBI:33019"/>
        <dbReference type="ChEBI" id="CHEBI:63224"/>
        <dbReference type="ChEBI" id="CHEBI:77896"/>
        <dbReference type="EC" id="3.6.1.55"/>
    </reaction>
</comment>
<evidence type="ECO:0000256" key="10">
    <source>
        <dbReference type="ARBA" id="ARBA00035861"/>
    </source>
</evidence>
<evidence type="ECO:0000256" key="5">
    <source>
        <dbReference type="ARBA" id="ARBA00022723"/>
    </source>
</evidence>
<evidence type="ECO:0000256" key="1">
    <source>
        <dbReference type="ARBA" id="ARBA00001946"/>
    </source>
</evidence>
<evidence type="ECO:0000256" key="3">
    <source>
        <dbReference type="ARBA" id="ARBA00022457"/>
    </source>
</evidence>